<evidence type="ECO:0000256" key="1">
    <source>
        <dbReference type="ARBA" id="ARBA00007921"/>
    </source>
</evidence>
<evidence type="ECO:0000313" key="6">
    <source>
        <dbReference type="Proteomes" id="UP001157974"/>
    </source>
</evidence>
<comment type="caution">
    <text evidence="5">The sequence shown here is derived from an EMBL/GenBank/DDBJ whole genome shotgun (WGS) entry which is preliminary data.</text>
</comment>
<dbReference type="PRINTS" id="PR00326">
    <property type="entry name" value="GTP1OBG"/>
</dbReference>
<feature type="domain" description="G" evidence="4">
    <location>
        <begin position="62"/>
        <end position="183"/>
    </location>
</feature>
<evidence type="ECO:0000259" key="4">
    <source>
        <dbReference type="Pfam" id="PF01926"/>
    </source>
</evidence>
<name>A0AAV8UY59_9RHOD</name>
<dbReference type="PANTHER" id="PTHR42698:SF1">
    <property type="entry name" value="GTPASE ERA, MITOCHONDRIAL"/>
    <property type="match status" value="1"/>
</dbReference>
<keyword evidence="2" id="KW-0547">Nucleotide-binding</keyword>
<accession>A0AAV8UY59</accession>
<dbReference type="Gene3D" id="3.30.300.20">
    <property type="match status" value="1"/>
</dbReference>
<dbReference type="InterPro" id="IPR005225">
    <property type="entry name" value="Small_GTP-bd"/>
</dbReference>
<dbReference type="GO" id="GO:0043024">
    <property type="term" value="F:ribosomal small subunit binding"/>
    <property type="evidence" value="ECO:0007669"/>
    <property type="project" value="TreeGrafter"/>
</dbReference>
<dbReference type="InterPro" id="IPR006073">
    <property type="entry name" value="GTP-bd"/>
</dbReference>
<dbReference type="NCBIfam" id="TIGR00231">
    <property type="entry name" value="small_GTP"/>
    <property type="match status" value="1"/>
</dbReference>
<dbReference type="SUPFAM" id="SSF52540">
    <property type="entry name" value="P-loop containing nucleoside triphosphate hydrolases"/>
    <property type="match status" value="1"/>
</dbReference>
<dbReference type="InterPro" id="IPR015946">
    <property type="entry name" value="KH_dom-like_a/b"/>
</dbReference>
<dbReference type="NCBIfam" id="TIGR00436">
    <property type="entry name" value="era"/>
    <property type="match status" value="1"/>
</dbReference>
<dbReference type="Pfam" id="PF01926">
    <property type="entry name" value="MMR_HSR1"/>
    <property type="match status" value="1"/>
</dbReference>
<dbReference type="GO" id="GO:0019843">
    <property type="term" value="F:rRNA binding"/>
    <property type="evidence" value="ECO:0007669"/>
    <property type="project" value="TreeGrafter"/>
</dbReference>
<dbReference type="GO" id="GO:0005525">
    <property type="term" value="F:GTP binding"/>
    <property type="evidence" value="ECO:0007669"/>
    <property type="project" value="UniProtKB-KW"/>
</dbReference>
<dbReference type="InterPro" id="IPR027417">
    <property type="entry name" value="P-loop_NTPase"/>
</dbReference>
<evidence type="ECO:0000313" key="5">
    <source>
        <dbReference type="EMBL" id="KAJ8906007.1"/>
    </source>
</evidence>
<reference evidence="5 6" key="1">
    <citation type="journal article" date="2023" name="Nat. Commun.">
        <title>Origin of minicircular mitochondrial genomes in red algae.</title>
        <authorList>
            <person name="Lee Y."/>
            <person name="Cho C.H."/>
            <person name="Lee Y.M."/>
            <person name="Park S.I."/>
            <person name="Yang J.H."/>
            <person name="West J.A."/>
            <person name="Bhattacharya D."/>
            <person name="Yoon H.S."/>
        </authorList>
    </citation>
    <scope>NUCLEOTIDE SEQUENCE [LARGE SCALE GENOMIC DNA]</scope>
    <source>
        <strain evidence="5 6">CCMP1338</strain>
        <tissue evidence="5">Whole cell</tissue>
    </source>
</reference>
<gene>
    <name evidence="5" type="ORF">NDN08_002507</name>
</gene>
<dbReference type="PANTHER" id="PTHR42698">
    <property type="entry name" value="GTPASE ERA"/>
    <property type="match status" value="1"/>
</dbReference>
<dbReference type="Gene3D" id="3.40.50.300">
    <property type="entry name" value="P-loop containing nucleotide triphosphate hydrolases"/>
    <property type="match status" value="1"/>
</dbReference>
<dbReference type="InterPro" id="IPR005662">
    <property type="entry name" value="GTPase_Era-like"/>
</dbReference>
<keyword evidence="6" id="KW-1185">Reference proteome</keyword>
<evidence type="ECO:0000256" key="3">
    <source>
        <dbReference type="ARBA" id="ARBA00023134"/>
    </source>
</evidence>
<organism evidence="5 6">
    <name type="scientific">Rhodosorus marinus</name>
    <dbReference type="NCBI Taxonomy" id="101924"/>
    <lineage>
        <taxon>Eukaryota</taxon>
        <taxon>Rhodophyta</taxon>
        <taxon>Stylonematophyceae</taxon>
        <taxon>Stylonematales</taxon>
        <taxon>Stylonemataceae</taxon>
        <taxon>Rhodosorus</taxon>
    </lineage>
</organism>
<comment type="similarity">
    <text evidence="1">Belongs to the TRAFAC class TrmE-Era-EngA-EngB-Septin-like GTPase superfamily. Era GTPase family.</text>
</comment>
<sequence length="359" mass="40862">MTDAWLRYKRILASREKRNADRIQANVRLEKKWEAMRVEDEQALTEGPVQKVVPVEHQRFQKVGVVGLPNAGKSSLVSALVNEQVSLVTRKRNTTRRRVRAVLTRDNAQVELVDCPGFVSFHAGLSERTITRKLLAQNAWGITEEADTLMFVVDSAVTHVGKFKTLRNALARLSKRRVPILVMHKMDILRGREEHAVAQVEDLLLKASFREIFFTSAANKKGLDVLANYLLQTCPAHPWQHSPNQVAPDSIELQIHDIVRGEILNSVHASMPYHVVINIVEMQEDEDHTVHLKMSISYPPAQRNEVRLLFGQDANTFREIRDLSQQRIAELLHQRVKLSIKIIPPGHGAEEDEVPTDMF</sequence>
<dbReference type="AlphaFoldDB" id="A0AAV8UY59"/>
<proteinExistence type="inferred from homology"/>
<keyword evidence="3" id="KW-0342">GTP-binding</keyword>
<dbReference type="InterPro" id="IPR009019">
    <property type="entry name" value="KH_sf_prok-type"/>
</dbReference>
<dbReference type="GO" id="GO:0000028">
    <property type="term" value="P:ribosomal small subunit assembly"/>
    <property type="evidence" value="ECO:0007669"/>
    <property type="project" value="TreeGrafter"/>
</dbReference>
<evidence type="ECO:0000256" key="2">
    <source>
        <dbReference type="ARBA" id="ARBA00022741"/>
    </source>
</evidence>
<dbReference type="EMBL" id="JAMWBK010000004">
    <property type="protein sequence ID" value="KAJ8906007.1"/>
    <property type="molecule type" value="Genomic_DNA"/>
</dbReference>
<protein>
    <recommendedName>
        <fullName evidence="4">G domain-containing protein</fullName>
    </recommendedName>
</protein>
<dbReference type="SUPFAM" id="SSF54814">
    <property type="entry name" value="Prokaryotic type KH domain (KH-domain type II)"/>
    <property type="match status" value="1"/>
</dbReference>
<dbReference type="Proteomes" id="UP001157974">
    <property type="component" value="Unassembled WGS sequence"/>
</dbReference>